<organism evidence="2 3">
    <name type="scientific">Cylindrodendrum hubeiense</name>
    <dbReference type="NCBI Taxonomy" id="595255"/>
    <lineage>
        <taxon>Eukaryota</taxon>
        <taxon>Fungi</taxon>
        <taxon>Dikarya</taxon>
        <taxon>Ascomycota</taxon>
        <taxon>Pezizomycotina</taxon>
        <taxon>Sordariomycetes</taxon>
        <taxon>Hypocreomycetidae</taxon>
        <taxon>Hypocreales</taxon>
        <taxon>Nectriaceae</taxon>
        <taxon>Cylindrodendrum</taxon>
    </lineage>
</organism>
<dbReference type="InterPro" id="IPR001810">
    <property type="entry name" value="F-box_dom"/>
</dbReference>
<evidence type="ECO:0000259" key="1">
    <source>
        <dbReference type="PROSITE" id="PS50181"/>
    </source>
</evidence>
<accession>A0A9P5L6K0</accession>
<dbReference type="PROSITE" id="PS50181">
    <property type="entry name" value="FBOX"/>
    <property type="match status" value="1"/>
</dbReference>
<dbReference type="Proteomes" id="UP000722485">
    <property type="component" value="Unassembled WGS sequence"/>
</dbReference>
<gene>
    <name evidence="2" type="ORF">G7Z17_g11221</name>
</gene>
<evidence type="ECO:0000313" key="3">
    <source>
        <dbReference type="Proteomes" id="UP000722485"/>
    </source>
</evidence>
<name>A0A9P5L6K0_9HYPO</name>
<feature type="domain" description="F-box" evidence="1">
    <location>
        <begin position="3"/>
        <end position="34"/>
    </location>
</feature>
<proteinExistence type="predicted"/>
<keyword evidence="3" id="KW-1185">Reference proteome</keyword>
<dbReference type="AlphaFoldDB" id="A0A9P5L6K0"/>
<dbReference type="OrthoDB" id="5422579at2759"/>
<protein>
    <recommendedName>
        <fullName evidence="1">F-box domain-containing protein</fullName>
    </recommendedName>
</protein>
<dbReference type="EMBL" id="JAANBB010000409">
    <property type="protein sequence ID" value="KAF7542848.1"/>
    <property type="molecule type" value="Genomic_DNA"/>
</dbReference>
<sequence>MASSNLIQIPSELLATVLASLSNRDIKNLRLTCKFFLSRACLRINRVFLSPNPHNIEVFRAIADHETYSKGIVEIIWDDAWLGQPWKQPDGYGEDYDDDYGAPPPPDDVPDWWWRECKESLKTTSDRKAHDVERLEHIATQKQINARMSPAESYAYWQKLKQQQDKVVTLGFRRIDLDFIIAMQEHNGWEAFRSGCLRSALAEATDLDHISLQTDMDEVESYIDNFIPLGTLFPIAQWPRLCHFRLSQFPVKQDDLLGLLATLPPTLRSVELSCLEFLNDSGNYRDLLTAMRDTLGWQDRPLKQRPKISICIEGDRAFARGVWVDKEVNAFFYESSENPFTCSNGNQVEFGEVGVWKDAFDPGWERPHTDGIELMRMGVIVKDRWLMGESPTMRSTDMGYIIPEDLQV</sequence>
<evidence type="ECO:0000313" key="2">
    <source>
        <dbReference type="EMBL" id="KAF7542848.1"/>
    </source>
</evidence>
<comment type="caution">
    <text evidence="2">The sequence shown here is derived from an EMBL/GenBank/DDBJ whole genome shotgun (WGS) entry which is preliminary data.</text>
</comment>
<reference evidence="2" key="1">
    <citation type="submission" date="2020-03" db="EMBL/GenBank/DDBJ databases">
        <title>Draft Genome Sequence of Cylindrodendrum hubeiense.</title>
        <authorList>
            <person name="Buettner E."/>
            <person name="Kellner H."/>
        </authorList>
    </citation>
    <scope>NUCLEOTIDE SEQUENCE</scope>
    <source>
        <strain evidence="2">IHI 201604</strain>
    </source>
</reference>